<dbReference type="Proteomes" id="UP000257559">
    <property type="component" value="Chromosome"/>
</dbReference>
<gene>
    <name evidence="1" type="ORF">NCTC10132_01241</name>
</gene>
<reference evidence="2" key="1">
    <citation type="submission" date="2018-06" db="EMBL/GenBank/DDBJ databases">
        <authorList>
            <consortium name="Pathogen Informatics"/>
        </authorList>
    </citation>
    <scope>NUCLEOTIDE SEQUENCE [LARGE SCALE GENOMIC DNA]</scope>
    <source>
        <strain evidence="2">NCTC10132</strain>
    </source>
</reference>
<sequence length="29" mass="3516">MCLMIPKVKREKINKYEKFSKIKEMIEAS</sequence>
<protein>
    <submittedName>
        <fullName evidence="1">Uncharacterized protein</fullName>
    </submittedName>
</protein>
<evidence type="ECO:0000313" key="1">
    <source>
        <dbReference type="EMBL" id="SYV97870.1"/>
    </source>
</evidence>
<dbReference type="AlphaFoldDB" id="A0A3B0PQC8"/>
<name>A0A3B0PQC8_9BACT</name>
<organism evidence="1 2">
    <name type="scientific">Mycoplasmopsis edwardii</name>
    <dbReference type="NCBI Taxonomy" id="53558"/>
    <lineage>
        <taxon>Bacteria</taxon>
        <taxon>Bacillati</taxon>
        <taxon>Mycoplasmatota</taxon>
        <taxon>Mycoplasmoidales</taxon>
        <taxon>Metamycoplasmataceae</taxon>
        <taxon>Mycoplasmopsis</taxon>
    </lineage>
</organism>
<keyword evidence="2" id="KW-1185">Reference proteome</keyword>
<evidence type="ECO:0000313" key="2">
    <source>
        <dbReference type="Proteomes" id="UP000257559"/>
    </source>
</evidence>
<proteinExistence type="predicted"/>
<accession>A0A3B0PQC8</accession>
<dbReference type="EMBL" id="LS991951">
    <property type="protein sequence ID" value="SYV97870.1"/>
    <property type="molecule type" value="Genomic_DNA"/>
</dbReference>
<dbReference type="KEGG" id="medw:NCTC10132_01241"/>